<gene>
    <name evidence="2" type="ORF">RB614_17125</name>
</gene>
<evidence type="ECO:0000313" key="2">
    <source>
        <dbReference type="EMBL" id="MDQ7906237.1"/>
    </source>
</evidence>
<keyword evidence="1" id="KW-1133">Transmembrane helix</keyword>
<sequence length="419" mass="44902">MNSLPDLLRESLTDLTDPAEMPAGLGERALAAGRRRRRWRTTTVGAAAVAAAAAVALPFTLLAGGEPPTPATARPQNAVFAVRHTEYLAPSARESDVHRWEVLDPATGDYRDALVKTVSEPTSDLRYAAVLPKGDGAQTQAKLGRYETTTGAIRWYDIPIRPDYATISPDGRYAAARAWSDAAQAADIVVVDLETGQVRRFDTASLYASQEQSTPKAEPRTPGLPLLPVAMMDERTPEVAFAPDSRHLLFGTGLTDFDGRLVRTLPLPDDTGFVSVHRGGAGILVRTGLATTDYAVVDETGAIRYGTATGDRTCAETPAPTAVPRCRKPWARFLSWRGTDQILVQTAPDPYVAPGSPSASPAPPQEARYMALDLRTGRQEAVVPPHFDGDGPADDVAHSFVVVISAEALSPSVRERLAF</sequence>
<dbReference type="SUPFAM" id="SSF82171">
    <property type="entry name" value="DPP6 N-terminal domain-like"/>
    <property type="match status" value="1"/>
</dbReference>
<protein>
    <submittedName>
        <fullName evidence="2">Uncharacterized protein</fullName>
    </submittedName>
</protein>
<keyword evidence="1" id="KW-0472">Membrane</keyword>
<dbReference type="Proteomes" id="UP001230908">
    <property type="component" value="Unassembled WGS sequence"/>
</dbReference>
<comment type="caution">
    <text evidence="2">The sequence shown here is derived from an EMBL/GenBank/DDBJ whole genome shotgun (WGS) entry which is preliminary data.</text>
</comment>
<keyword evidence="1" id="KW-0812">Transmembrane</keyword>
<accession>A0ABU0ZGR5</accession>
<dbReference type="EMBL" id="JAVHUY010000014">
    <property type="protein sequence ID" value="MDQ7906237.1"/>
    <property type="molecule type" value="Genomic_DNA"/>
</dbReference>
<dbReference type="RefSeq" id="WP_308713504.1">
    <property type="nucleotide sequence ID" value="NZ_JAVHUY010000014.1"/>
</dbReference>
<reference evidence="2 3" key="1">
    <citation type="submission" date="2023-08" db="EMBL/GenBank/DDBJ databases">
        <title>Phytohabitans sansha sp. nov., isolated from marine sediment.</title>
        <authorList>
            <person name="Zhao Y."/>
            <person name="Yi K."/>
        </authorList>
    </citation>
    <scope>NUCLEOTIDE SEQUENCE [LARGE SCALE GENOMIC DNA]</scope>
    <source>
        <strain evidence="2 3">ZYX-F-186</strain>
    </source>
</reference>
<organism evidence="2 3">
    <name type="scientific">Phytohabitans maris</name>
    <dbReference type="NCBI Taxonomy" id="3071409"/>
    <lineage>
        <taxon>Bacteria</taxon>
        <taxon>Bacillati</taxon>
        <taxon>Actinomycetota</taxon>
        <taxon>Actinomycetes</taxon>
        <taxon>Micromonosporales</taxon>
        <taxon>Micromonosporaceae</taxon>
    </lineage>
</organism>
<evidence type="ECO:0000313" key="3">
    <source>
        <dbReference type="Proteomes" id="UP001230908"/>
    </source>
</evidence>
<keyword evidence="3" id="KW-1185">Reference proteome</keyword>
<evidence type="ECO:0000256" key="1">
    <source>
        <dbReference type="SAM" id="Phobius"/>
    </source>
</evidence>
<proteinExistence type="predicted"/>
<name>A0ABU0ZGR5_9ACTN</name>
<feature type="transmembrane region" description="Helical" evidence="1">
    <location>
        <begin position="44"/>
        <end position="65"/>
    </location>
</feature>